<dbReference type="InterPro" id="IPR000160">
    <property type="entry name" value="GGDEF_dom"/>
</dbReference>
<dbReference type="NCBIfam" id="TIGR00254">
    <property type="entry name" value="GGDEF"/>
    <property type="match status" value="1"/>
</dbReference>
<feature type="transmembrane region" description="Helical" evidence="5">
    <location>
        <begin position="149"/>
        <end position="169"/>
    </location>
</feature>
<evidence type="ECO:0000256" key="3">
    <source>
        <dbReference type="ARBA" id="ARBA00012528"/>
    </source>
</evidence>
<feature type="transmembrane region" description="Helical" evidence="5">
    <location>
        <begin position="121"/>
        <end position="137"/>
    </location>
</feature>
<dbReference type="PANTHER" id="PTHR45138">
    <property type="entry name" value="REGULATORY COMPONENTS OF SENSORY TRANSDUCTION SYSTEM"/>
    <property type="match status" value="1"/>
</dbReference>
<dbReference type="PROSITE" id="PS50887">
    <property type="entry name" value="GGDEF"/>
    <property type="match status" value="1"/>
</dbReference>
<dbReference type="Pfam" id="PF00990">
    <property type="entry name" value="GGDEF"/>
    <property type="match status" value="1"/>
</dbReference>
<name>A0A653E3F1_9PSED</name>
<dbReference type="GO" id="GO:0005886">
    <property type="term" value="C:plasma membrane"/>
    <property type="evidence" value="ECO:0007669"/>
    <property type="project" value="UniProtKB-SubCell"/>
</dbReference>
<dbReference type="Pfam" id="PF20966">
    <property type="entry name" value="MASE6"/>
    <property type="match status" value="1"/>
</dbReference>
<accession>A0A653E3F1</accession>
<keyword evidence="5" id="KW-0472">Membrane</keyword>
<gene>
    <name evidence="7" type="ORF">PMYSY11_2218</name>
</gene>
<feature type="transmembrane region" description="Helical" evidence="5">
    <location>
        <begin position="21"/>
        <end position="42"/>
    </location>
</feature>
<feature type="domain" description="GGDEF" evidence="6">
    <location>
        <begin position="214"/>
        <end position="347"/>
    </location>
</feature>
<dbReference type="SMART" id="SM00267">
    <property type="entry name" value="GGDEF"/>
    <property type="match status" value="1"/>
</dbReference>
<comment type="subcellular location">
    <subcellularLocation>
        <location evidence="2">Cell inner membrane</location>
    </subcellularLocation>
</comment>
<evidence type="ECO:0000256" key="4">
    <source>
        <dbReference type="ARBA" id="ARBA00034247"/>
    </source>
</evidence>
<dbReference type="FunFam" id="3.30.70.270:FF:000001">
    <property type="entry name" value="Diguanylate cyclase domain protein"/>
    <property type="match status" value="1"/>
</dbReference>
<evidence type="ECO:0000256" key="5">
    <source>
        <dbReference type="SAM" id="Phobius"/>
    </source>
</evidence>
<evidence type="ECO:0000313" key="7">
    <source>
        <dbReference type="EMBL" id="VEV97264.1"/>
    </source>
</evidence>
<dbReference type="Gene3D" id="3.30.70.270">
    <property type="match status" value="1"/>
</dbReference>
<feature type="transmembrane region" description="Helical" evidence="5">
    <location>
        <begin position="48"/>
        <end position="65"/>
    </location>
</feature>
<dbReference type="PANTHER" id="PTHR45138:SF9">
    <property type="entry name" value="DIGUANYLATE CYCLASE DGCM-RELATED"/>
    <property type="match status" value="1"/>
</dbReference>
<comment type="catalytic activity">
    <reaction evidence="4">
        <text>2 GTP = 3',3'-c-di-GMP + 2 diphosphate</text>
        <dbReference type="Rhea" id="RHEA:24898"/>
        <dbReference type="ChEBI" id="CHEBI:33019"/>
        <dbReference type="ChEBI" id="CHEBI:37565"/>
        <dbReference type="ChEBI" id="CHEBI:58805"/>
        <dbReference type="EC" id="2.7.7.65"/>
    </reaction>
</comment>
<dbReference type="GO" id="GO:0052621">
    <property type="term" value="F:diguanylate cyclase activity"/>
    <property type="evidence" value="ECO:0007669"/>
    <property type="project" value="UniProtKB-EC"/>
</dbReference>
<dbReference type="EC" id="2.7.7.65" evidence="3"/>
<organism evidence="7">
    <name type="scientific">Pseudomonas marincola</name>
    <dbReference type="NCBI Taxonomy" id="437900"/>
    <lineage>
        <taxon>Bacteria</taxon>
        <taxon>Pseudomonadati</taxon>
        <taxon>Pseudomonadota</taxon>
        <taxon>Gammaproteobacteria</taxon>
        <taxon>Pseudomonadales</taxon>
        <taxon>Pseudomonadaceae</taxon>
        <taxon>Pseudomonas</taxon>
    </lineage>
</organism>
<proteinExistence type="predicted"/>
<feature type="transmembrane region" description="Helical" evidence="5">
    <location>
        <begin position="100"/>
        <end position="116"/>
    </location>
</feature>
<dbReference type="InterPro" id="IPR029787">
    <property type="entry name" value="Nucleotide_cyclase"/>
</dbReference>
<evidence type="ECO:0000259" key="6">
    <source>
        <dbReference type="PROSITE" id="PS50887"/>
    </source>
</evidence>
<dbReference type="InterPro" id="IPR048435">
    <property type="entry name" value="MASE6"/>
</dbReference>
<dbReference type="AlphaFoldDB" id="A0A653E3F1"/>
<evidence type="ECO:0000256" key="2">
    <source>
        <dbReference type="ARBA" id="ARBA00004533"/>
    </source>
</evidence>
<dbReference type="InterPro" id="IPR043128">
    <property type="entry name" value="Rev_trsase/Diguanyl_cyclase"/>
</dbReference>
<sequence length="361" mass="39760">MPSSSIEKRSNSGLAETGKRTLMRVILASTGVTLGGFSVLQFLAGNHLFALLEVVMTGVLLYGAWRIVHVRNMTPWIYLYIIPTSAFITYIIIMPDASKAAFVWVYTIPLMSYLLLGRARGFLLSTPLMIIPTVLYFEQHKVALDTAGLIDLGNAVACGLLIIAFVHIYETLRAAAHAQLEYIAQTDALTGVMSRGSFQQVLDGSIAEAERSQAPLVLVIMDIDHFKGVNDDWGHDAGDQALRHMSTLLKQRLRVTDSVGRLGGEEFGVLLRNTDSDRAANLIEALRVQIVSTPLQYGEDIVPLSATFGLAEWPHDGRTSNELYRCADKRLYLGKSRGRNQLVGRDYRGAEMPAHSLNPSL</sequence>
<protein>
    <recommendedName>
        <fullName evidence="3">diguanylate cyclase</fullName>
        <ecNumber evidence="3">2.7.7.65</ecNumber>
    </recommendedName>
</protein>
<dbReference type="EMBL" id="LR215729">
    <property type="protein sequence ID" value="VEV97264.1"/>
    <property type="molecule type" value="Genomic_DNA"/>
</dbReference>
<dbReference type="CDD" id="cd01949">
    <property type="entry name" value="GGDEF"/>
    <property type="match status" value="1"/>
</dbReference>
<comment type="cofactor">
    <cofactor evidence="1">
        <name>Mg(2+)</name>
        <dbReference type="ChEBI" id="CHEBI:18420"/>
    </cofactor>
</comment>
<reference evidence="7" key="1">
    <citation type="submission" date="2019-02" db="EMBL/GenBank/DDBJ databases">
        <authorList>
            <consortium name="Genoscope - CEA"/>
            <person name="William W."/>
        </authorList>
    </citation>
    <scope>NUCLEOTIDE SEQUENCE [LARGE SCALE GENOMIC DNA]</scope>
    <source>
        <strain evidence="7">YSy11</strain>
    </source>
</reference>
<evidence type="ECO:0000256" key="1">
    <source>
        <dbReference type="ARBA" id="ARBA00001946"/>
    </source>
</evidence>
<dbReference type="InterPro" id="IPR050469">
    <property type="entry name" value="Diguanylate_Cyclase"/>
</dbReference>
<feature type="transmembrane region" description="Helical" evidence="5">
    <location>
        <begin position="77"/>
        <end position="94"/>
    </location>
</feature>
<dbReference type="SUPFAM" id="SSF55073">
    <property type="entry name" value="Nucleotide cyclase"/>
    <property type="match status" value="1"/>
</dbReference>
<keyword evidence="5" id="KW-0812">Transmembrane</keyword>
<keyword evidence="5" id="KW-1133">Transmembrane helix</keyword>